<keyword evidence="1" id="KW-1133">Transmembrane helix</keyword>
<feature type="transmembrane region" description="Helical" evidence="1">
    <location>
        <begin position="90"/>
        <end position="108"/>
    </location>
</feature>
<dbReference type="Proteomes" id="UP001223802">
    <property type="component" value="Chromosome"/>
</dbReference>
<sequence length="109" mass="11944">MNSVELWLLFVGVGIGTFAIRLSFIQLHGSLSFNMAKCQKVFSLLAPAVLAALSVPAIIFQQGNTMATQSGAQLVAAAVTALWAWYSKGVFWPLMAGMGTFWLIKFYYF</sequence>
<keyword evidence="1" id="KW-0472">Membrane</keyword>
<dbReference type="EMBL" id="CP118224">
    <property type="protein sequence ID" value="WMC11667.1"/>
    <property type="molecule type" value="Genomic_DNA"/>
</dbReference>
<name>A0AA50KRD3_9GAMM</name>
<evidence type="ECO:0000313" key="3">
    <source>
        <dbReference type="Proteomes" id="UP001223802"/>
    </source>
</evidence>
<keyword evidence="3" id="KW-1185">Reference proteome</keyword>
<protein>
    <submittedName>
        <fullName evidence="2">AzlD domain-containing protein</fullName>
    </submittedName>
</protein>
<gene>
    <name evidence="2" type="ORF">PU634_04705</name>
</gene>
<dbReference type="AlphaFoldDB" id="A0AA50KRD3"/>
<feature type="transmembrane region" description="Helical" evidence="1">
    <location>
        <begin position="41"/>
        <end position="60"/>
    </location>
</feature>
<proteinExistence type="predicted"/>
<dbReference type="RefSeq" id="WP_306762902.1">
    <property type="nucleotide sequence ID" value="NZ_CP118224.1"/>
</dbReference>
<reference evidence="2 3" key="1">
    <citation type="submission" date="2023-02" db="EMBL/GenBank/DDBJ databases">
        <title>Complete genome sequence of a novel bacterium Oceanimonas sp. NTOU-MSR1 isolated from marine coast sediment.</title>
        <authorList>
            <person name="Yang H.-T."/>
            <person name="Chen Y.-L."/>
            <person name="Ho Y.-N."/>
        </authorList>
    </citation>
    <scope>NUCLEOTIDE SEQUENCE [LARGE SCALE GENOMIC DNA]</scope>
    <source>
        <strain evidence="2 3">NTOU-MSR1</strain>
    </source>
</reference>
<dbReference type="Pfam" id="PF05437">
    <property type="entry name" value="AzlD"/>
    <property type="match status" value="1"/>
</dbReference>
<organism evidence="2 3">
    <name type="scientific">Oceanimonas pelagia</name>
    <dbReference type="NCBI Taxonomy" id="3028314"/>
    <lineage>
        <taxon>Bacteria</taxon>
        <taxon>Pseudomonadati</taxon>
        <taxon>Pseudomonadota</taxon>
        <taxon>Gammaproteobacteria</taxon>
        <taxon>Aeromonadales</taxon>
        <taxon>Aeromonadaceae</taxon>
        <taxon>Oceanimonas</taxon>
    </lineage>
</organism>
<evidence type="ECO:0000256" key="1">
    <source>
        <dbReference type="SAM" id="Phobius"/>
    </source>
</evidence>
<dbReference type="InterPro" id="IPR008407">
    <property type="entry name" value="Brnchd-chn_aa_trnsp_AzlD"/>
</dbReference>
<feature type="transmembrane region" description="Helical" evidence="1">
    <location>
        <begin position="6"/>
        <end position="29"/>
    </location>
</feature>
<evidence type="ECO:0000313" key="2">
    <source>
        <dbReference type="EMBL" id="WMC11667.1"/>
    </source>
</evidence>
<accession>A0AA50KRD3</accession>
<keyword evidence="1" id="KW-0812">Transmembrane</keyword>
<dbReference type="KEGG" id="ope:PU634_04705"/>